<sequence length="545" mass="57334">MIRKKRTQTVLSILVMAFLLIGMLPGMLLAADESGTDSNGQSYTTLRGLTFVSEEESVVVIGEATDVEFKLNRIPTSKLFTGSVNATLTDSQGNVTYYSVSGGGGYYNISNLTLYTPGEYTLKVSAVSPNKGSATGVIKVLDAVATVNGALKVNNENSVSVKLTDSEGNILDQRSVTVDGTTVDASPATQSYTTLSDGTFILNITPEKAGNVDIIFGGKVIKSIPVESAYETGSRIGSQASDNVALSVEIAKQGWTSAPNVILARDDQFSDSLAAAPLSKKLDAPILMTGSATLDSRTLTALHELGARNIYIVGGTVAVSQTIEDTLSKDFTVTRIAGLQGYDTAALISSQVGIDSTQTVYLANGSAIPDAIAISAFAGAQGNPILLTDRDTLPASTLQALVNLNAKNVVLLGGTAVISNSVESQLSSGFLVQRWGGYDRYDTQSLIFQNLLNKDNPQSPLYFTSGLVRQDDVSSGKPYADALLTAALAAKNGGFVAMTQPNSLPPSLNYFLLYNKGYISKSAIVGNNSGVSFNLEQQLGQMLSR</sequence>
<dbReference type="InterPro" id="IPR010916">
    <property type="entry name" value="TonB_box_CS"/>
</dbReference>
<dbReference type="AlphaFoldDB" id="A0A1G8HEX7"/>
<dbReference type="STRING" id="1121419.SAMN05443529_12521"/>
<dbReference type="PANTHER" id="PTHR30032:SF8">
    <property type="entry name" value="GERMINATION-SPECIFIC N-ACETYLMURAMOYL-L-ALANINE AMIDASE"/>
    <property type="match status" value="1"/>
</dbReference>
<organism evidence="1 2">
    <name type="scientific">Desulfosporosinus hippei DSM 8344</name>
    <dbReference type="NCBI Taxonomy" id="1121419"/>
    <lineage>
        <taxon>Bacteria</taxon>
        <taxon>Bacillati</taxon>
        <taxon>Bacillota</taxon>
        <taxon>Clostridia</taxon>
        <taxon>Eubacteriales</taxon>
        <taxon>Desulfitobacteriaceae</taxon>
        <taxon>Desulfosporosinus</taxon>
    </lineage>
</organism>
<dbReference type="PROSITE" id="PS00430">
    <property type="entry name" value="TONB_DEPENDENT_REC_1"/>
    <property type="match status" value="1"/>
</dbReference>
<protein>
    <submittedName>
        <fullName evidence="1">Putative cell wall-binding protein</fullName>
    </submittedName>
</protein>
<evidence type="ECO:0000313" key="1">
    <source>
        <dbReference type="EMBL" id="SDI05020.1"/>
    </source>
</evidence>
<gene>
    <name evidence="1" type="ORF">SAMN05443529_12521</name>
</gene>
<evidence type="ECO:0000313" key="2">
    <source>
        <dbReference type="Proteomes" id="UP000198656"/>
    </source>
</evidence>
<reference evidence="2" key="1">
    <citation type="submission" date="2016-10" db="EMBL/GenBank/DDBJ databases">
        <authorList>
            <person name="Varghese N."/>
            <person name="Submissions S."/>
        </authorList>
    </citation>
    <scope>NUCLEOTIDE SEQUENCE [LARGE SCALE GENOMIC DNA]</scope>
    <source>
        <strain evidence="2">DSM 8344</strain>
    </source>
</reference>
<dbReference type="RefSeq" id="WP_092335039.1">
    <property type="nucleotide sequence ID" value="NZ_FNCP01000025.1"/>
</dbReference>
<proteinExistence type="predicted"/>
<dbReference type="Proteomes" id="UP000198656">
    <property type="component" value="Unassembled WGS sequence"/>
</dbReference>
<dbReference type="PANTHER" id="PTHR30032">
    <property type="entry name" value="N-ACETYLMURAMOYL-L-ALANINE AMIDASE-RELATED"/>
    <property type="match status" value="1"/>
</dbReference>
<dbReference type="InterPro" id="IPR007253">
    <property type="entry name" value="Cell_wall-bd_2"/>
</dbReference>
<dbReference type="Pfam" id="PF04122">
    <property type="entry name" value="CW_binding_2"/>
    <property type="match status" value="3"/>
</dbReference>
<dbReference type="OrthoDB" id="9813450at2"/>
<keyword evidence="2" id="KW-1185">Reference proteome</keyword>
<dbReference type="EMBL" id="FNCP01000025">
    <property type="protein sequence ID" value="SDI05020.1"/>
    <property type="molecule type" value="Genomic_DNA"/>
</dbReference>
<name>A0A1G8HEX7_9FIRM</name>
<dbReference type="Gene3D" id="3.40.50.12090">
    <property type="match status" value="2"/>
</dbReference>
<dbReference type="InterPro" id="IPR051922">
    <property type="entry name" value="Bact_Sporulation_Assoc"/>
</dbReference>
<accession>A0A1G8HEX7</accession>